<evidence type="ECO:0000313" key="2">
    <source>
        <dbReference type="EMBL" id="KJV37038.1"/>
    </source>
</evidence>
<evidence type="ECO:0000313" key="3">
    <source>
        <dbReference type="Proteomes" id="UP000033651"/>
    </source>
</evidence>
<dbReference type="GO" id="GO:0016747">
    <property type="term" value="F:acyltransferase activity, transferring groups other than amino-acyl groups"/>
    <property type="evidence" value="ECO:0007669"/>
    <property type="project" value="InterPro"/>
</dbReference>
<sequence>MRHIPGITVIPYVGERILPVVDELAGLRIAVFRDWPYLYEGDRGYERDYLAAYAASPRSVCVVARTDAGEVVGASTGIPLADDGEAFHQAFLDKGIPLGDVFYFGESVLLAPWRGRGIGHAFFDAREAHARACGGFRYTAFCAVRRDPGDPRAPSAYRSNDMFWRGRGYTPRPGMSCTLSWKERGAADATPHVLDFWLRELGRAEVGA</sequence>
<proteinExistence type="predicted"/>
<dbReference type="OrthoDB" id="187903at2"/>
<reference evidence="2 3" key="1">
    <citation type="submission" date="2015-03" db="EMBL/GenBank/DDBJ databases">
        <title>Draft genome sequence of Luteibacter yeojuensis strain SU11.</title>
        <authorList>
            <person name="Sulaiman J."/>
            <person name="Priya K."/>
            <person name="Chan K.-G."/>
        </authorList>
    </citation>
    <scope>NUCLEOTIDE SEQUENCE [LARGE SCALE GENOMIC DNA]</scope>
    <source>
        <strain evidence="2 3">SU11</strain>
    </source>
</reference>
<dbReference type="InterPro" id="IPR016181">
    <property type="entry name" value="Acyl_CoA_acyltransferase"/>
</dbReference>
<gene>
    <name evidence="2" type="ORF">VI08_02345</name>
</gene>
<dbReference type="EMBL" id="JZRB01000003">
    <property type="protein sequence ID" value="KJV37038.1"/>
    <property type="molecule type" value="Genomic_DNA"/>
</dbReference>
<feature type="domain" description="N-acetyltransferase" evidence="1">
    <location>
        <begin position="39"/>
        <end position="145"/>
    </location>
</feature>
<dbReference type="Gene3D" id="3.40.630.30">
    <property type="match status" value="1"/>
</dbReference>
<dbReference type="Proteomes" id="UP000033651">
    <property type="component" value="Unassembled WGS sequence"/>
</dbReference>
<organism evidence="2 3">
    <name type="scientific">Luteibacter yeojuensis</name>
    <dbReference type="NCBI Taxonomy" id="345309"/>
    <lineage>
        <taxon>Bacteria</taxon>
        <taxon>Pseudomonadati</taxon>
        <taxon>Pseudomonadota</taxon>
        <taxon>Gammaproteobacteria</taxon>
        <taxon>Lysobacterales</taxon>
        <taxon>Rhodanobacteraceae</taxon>
        <taxon>Luteibacter</taxon>
    </lineage>
</organism>
<dbReference type="PATRIC" id="fig|345309.4.peg.2329"/>
<comment type="caution">
    <text evidence="2">The sequence shown here is derived from an EMBL/GenBank/DDBJ whole genome shotgun (WGS) entry which is preliminary data.</text>
</comment>
<keyword evidence="2" id="KW-0808">Transferase</keyword>
<protein>
    <submittedName>
        <fullName evidence="2">GNAT family acetyltransferase</fullName>
    </submittedName>
</protein>
<dbReference type="SUPFAM" id="SSF55729">
    <property type="entry name" value="Acyl-CoA N-acyltransferases (Nat)"/>
    <property type="match status" value="1"/>
</dbReference>
<dbReference type="RefSeq" id="WP_045827911.1">
    <property type="nucleotide sequence ID" value="NZ_JZRB01000003.1"/>
</dbReference>
<dbReference type="AlphaFoldDB" id="A0A0F3L0N1"/>
<keyword evidence="3" id="KW-1185">Reference proteome</keyword>
<accession>A0A0F3L0N1</accession>
<name>A0A0F3L0N1_9GAMM</name>
<dbReference type="InterPro" id="IPR000182">
    <property type="entry name" value="GNAT_dom"/>
</dbReference>
<evidence type="ECO:0000259" key="1">
    <source>
        <dbReference type="Pfam" id="PF00583"/>
    </source>
</evidence>
<dbReference type="Pfam" id="PF00583">
    <property type="entry name" value="Acetyltransf_1"/>
    <property type="match status" value="1"/>
</dbReference>